<evidence type="ECO:0000313" key="2">
    <source>
        <dbReference type="EMBL" id="GGA31248.1"/>
    </source>
</evidence>
<dbReference type="EMBL" id="BMHF01000004">
    <property type="protein sequence ID" value="GGA31248.1"/>
    <property type="molecule type" value="Genomic_DNA"/>
</dbReference>
<evidence type="ECO:0000313" key="3">
    <source>
        <dbReference type="Proteomes" id="UP000609323"/>
    </source>
</evidence>
<evidence type="ECO:0008006" key="4">
    <source>
        <dbReference type="Google" id="ProtNLM"/>
    </source>
</evidence>
<keyword evidence="1" id="KW-0472">Membrane</keyword>
<protein>
    <recommendedName>
        <fullName evidence="4">Helix-turn-helix domain-containing protein</fullName>
    </recommendedName>
</protein>
<evidence type="ECO:0000256" key="1">
    <source>
        <dbReference type="SAM" id="Phobius"/>
    </source>
</evidence>
<accession>A0ABQ1FVN0</accession>
<keyword evidence="1" id="KW-0812">Transmembrane</keyword>
<keyword evidence="1" id="KW-1133">Transmembrane helix</keyword>
<keyword evidence="3" id="KW-1185">Reference proteome</keyword>
<dbReference type="RefSeq" id="WP_094095096.1">
    <property type="nucleotide sequence ID" value="NZ_BMHF01000004.1"/>
</dbReference>
<dbReference type="Proteomes" id="UP000609323">
    <property type="component" value="Unassembled WGS sequence"/>
</dbReference>
<proteinExistence type="predicted"/>
<gene>
    <name evidence="2" type="ORF">GCM10010917_15400</name>
</gene>
<feature type="transmembrane region" description="Helical" evidence="1">
    <location>
        <begin position="6"/>
        <end position="26"/>
    </location>
</feature>
<comment type="caution">
    <text evidence="2">The sequence shown here is derived from an EMBL/GenBank/DDBJ whole genome shotgun (WGS) entry which is preliminary data.</text>
</comment>
<name>A0ABQ1FVN0_9BACL</name>
<sequence length="115" mass="13221">MNKGWTYLISVILLCGTLIVCTFLYGNYEKVDDLPSGEAKDSISENSVLNLEEAANYLRISTDDLKQVIKQDEEKRNTRGPTHAYDLIPYVDLNGNLIFYRPNLDKWIDFNTLNK</sequence>
<organism evidence="2 3">
    <name type="scientific">Paenibacillus physcomitrellae</name>
    <dbReference type="NCBI Taxonomy" id="1619311"/>
    <lineage>
        <taxon>Bacteria</taxon>
        <taxon>Bacillati</taxon>
        <taxon>Bacillota</taxon>
        <taxon>Bacilli</taxon>
        <taxon>Bacillales</taxon>
        <taxon>Paenibacillaceae</taxon>
        <taxon>Paenibacillus</taxon>
    </lineage>
</organism>
<reference evidence="3" key="1">
    <citation type="journal article" date="2019" name="Int. J. Syst. Evol. Microbiol.">
        <title>The Global Catalogue of Microorganisms (GCM) 10K type strain sequencing project: providing services to taxonomists for standard genome sequencing and annotation.</title>
        <authorList>
            <consortium name="The Broad Institute Genomics Platform"/>
            <consortium name="The Broad Institute Genome Sequencing Center for Infectious Disease"/>
            <person name="Wu L."/>
            <person name="Ma J."/>
        </authorList>
    </citation>
    <scope>NUCLEOTIDE SEQUENCE [LARGE SCALE GENOMIC DNA]</scope>
    <source>
        <strain evidence="3">CGMCC 1.15044</strain>
    </source>
</reference>